<dbReference type="Proteomes" id="UP001158067">
    <property type="component" value="Unassembled WGS sequence"/>
</dbReference>
<protein>
    <submittedName>
        <fullName evidence="1">Uncharacterized protein</fullName>
    </submittedName>
</protein>
<keyword evidence="2" id="KW-1185">Reference proteome</keyword>
<comment type="caution">
    <text evidence="1">The sequence shown here is derived from an EMBL/GenBank/DDBJ whole genome shotgun (WGS) entry which is preliminary data.</text>
</comment>
<gene>
    <name evidence="1" type="ORF">SAMN06265222_1075</name>
</gene>
<sequence length="94" mass="10308">MTYFRMNGRYAIDAMMKLRAPASKELGTSFSAIALEGAAVSVLLAVAPTRRQITPRIRNSRTTWLRNLMLCIPAVKMSLGNDRCKAVLVGCSFG</sequence>
<dbReference type="EMBL" id="FXUG01000007">
    <property type="protein sequence ID" value="SMP60858.1"/>
    <property type="molecule type" value="Genomic_DNA"/>
</dbReference>
<reference evidence="1 2" key="1">
    <citation type="submission" date="2017-05" db="EMBL/GenBank/DDBJ databases">
        <authorList>
            <person name="Varghese N."/>
            <person name="Submissions S."/>
        </authorList>
    </citation>
    <scope>NUCLEOTIDE SEQUENCE [LARGE SCALE GENOMIC DNA]</scope>
    <source>
        <strain evidence="1 2">DSM 25457</strain>
    </source>
</reference>
<evidence type="ECO:0000313" key="1">
    <source>
        <dbReference type="EMBL" id="SMP60858.1"/>
    </source>
</evidence>
<proteinExistence type="predicted"/>
<accession>A0ABY1Q7N7</accession>
<name>A0ABY1Q7N7_9BACT</name>
<evidence type="ECO:0000313" key="2">
    <source>
        <dbReference type="Proteomes" id="UP001158067"/>
    </source>
</evidence>
<organism evidence="1 2">
    <name type="scientific">Neorhodopirellula lusitana</name>
    <dbReference type="NCBI Taxonomy" id="445327"/>
    <lineage>
        <taxon>Bacteria</taxon>
        <taxon>Pseudomonadati</taxon>
        <taxon>Planctomycetota</taxon>
        <taxon>Planctomycetia</taxon>
        <taxon>Pirellulales</taxon>
        <taxon>Pirellulaceae</taxon>
        <taxon>Neorhodopirellula</taxon>
    </lineage>
</organism>